<gene>
    <name evidence="1" type="ORF">HPB48_008361</name>
</gene>
<reference evidence="1 2" key="1">
    <citation type="journal article" date="2020" name="Cell">
        <title>Large-Scale Comparative Analyses of Tick Genomes Elucidate Their Genetic Diversity and Vector Capacities.</title>
        <authorList>
            <consortium name="Tick Genome and Microbiome Consortium (TIGMIC)"/>
            <person name="Jia N."/>
            <person name="Wang J."/>
            <person name="Shi W."/>
            <person name="Du L."/>
            <person name="Sun Y."/>
            <person name="Zhan W."/>
            <person name="Jiang J.F."/>
            <person name="Wang Q."/>
            <person name="Zhang B."/>
            <person name="Ji P."/>
            <person name="Bell-Sakyi L."/>
            <person name="Cui X.M."/>
            <person name="Yuan T.T."/>
            <person name="Jiang B.G."/>
            <person name="Yang W.F."/>
            <person name="Lam T.T."/>
            <person name="Chang Q.C."/>
            <person name="Ding S.J."/>
            <person name="Wang X.J."/>
            <person name="Zhu J.G."/>
            <person name="Ruan X.D."/>
            <person name="Zhao L."/>
            <person name="Wei J.T."/>
            <person name="Ye R.Z."/>
            <person name="Que T.C."/>
            <person name="Du C.H."/>
            <person name="Zhou Y.H."/>
            <person name="Cheng J.X."/>
            <person name="Dai P.F."/>
            <person name="Guo W.B."/>
            <person name="Han X.H."/>
            <person name="Huang E.J."/>
            <person name="Li L.F."/>
            <person name="Wei W."/>
            <person name="Gao Y.C."/>
            <person name="Liu J.Z."/>
            <person name="Shao H.Z."/>
            <person name="Wang X."/>
            <person name="Wang C.C."/>
            <person name="Yang T.C."/>
            <person name="Huo Q.B."/>
            <person name="Li W."/>
            <person name="Chen H.Y."/>
            <person name="Chen S.E."/>
            <person name="Zhou L.G."/>
            <person name="Ni X.B."/>
            <person name="Tian J.H."/>
            <person name="Sheng Y."/>
            <person name="Liu T."/>
            <person name="Pan Y.S."/>
            <person name="Xia L.Y."/>
            <person name="Li J."/>
            <person name="Zhao F."/>
            <person name="Cao W.C."/>
        </authorList>
    </citation>
    <scope>NUCLEOTIDE SEQUENCE [LARGE SCALE GENOMIC DNA]</scope>
    <source>
        <strain evidence="1">HaeL-2018</strain>
    </source>
</reference>
<proteinExistence type="predicted"/>
<keyword evidence="2" id="KW-1185">Reference proteome</keyword>
<comment type="caution">
    <text evidence="1">The sequence shown here is derived from an EMBL/GenBank/DDBJ whole genome shotgun (WGS) entry which is preliminary data.</text>
</comment>
<name>A0A9J6FYR3_HAELO</name>
<dbReference type="EMBL" id="JABSTR010000004">
    <property type="protein sequence ID" value="KAH9367919.1"/>
    <property type="molecule type" value="Genomic_DNA"/>
</dbReference>
<evidence type="ECO:0000313" key="1">
    <source>
        <dbReference type="EMBL" id="KAH9367919.1"/>
    </source>
</evidence>
<organism evidence="1 2">
    <name type="scientific">Haemaphysalis longicornis</name>
    <name type="common">Bush tick</name>
    <dbReference type="NCBI Taxonomy" id="44386"/>
    <lineage>
        <taxon>Eukaryota</taxon>
        <taxon>Metazoa</taxon>
        <taxon>Ecdysozoa</taxon>
        <taxon>Arthropoda</taxon>
        <taxon>Chelicerata</taxon>
        <taxon>Arachnida</taxon>
        <taxon>Acari</taxon>
        <taxon>Parasitiformes</taxon>
        <taxon>Ixodida</taxon>
        <taxon>Ixodoidea</taxon>
        <taxon>Ixodidae</taxon>
        <taxon>Haemaphysalinae</taxon>
        <taxon>Haemaphysalis</taxon>
    </lineage>
</organism>
<dbReference type="Proteomes" id="UP000821853">
    <property type="component" value="Chromosome 2"/>
</dbReference>
<dbReference type="VEuPathDB" id="VectorBase:HLOH_049945"/>
<evidence type="ECO:0000313" key="2">
    <source>
        <dbReference type="Proteomes" id="UP000821853"/>
    </source>
</evidence>
<sequence length="174" mass="19352">MKPCVILACFVCFPDDWERLFLKYANYEGSHLVIIWDNAPLVIEHMIDDSEGIGPKDSRLLMGWSLLRRLMPFASGLVPESVVQKAMRMAKLVLGQLKSKIENSWMKGVMLKLAMDKAANMQLNIVYPPNFRVPGAIEAFFCPLESVENFEAAASRTGAVGCEACAFTAPTTFT</sequence>
<dbReference type="AlphaFoldDB" id="A0A9J6FYR3"/>
<protein>
    <submittedName>
        <fullName evidence="1">Uncharacterized protein</fullName>
    </submittedName>
</protein>
<accession>A0A9J6FYR3</accession>